<dbReference type="SUPFAM" id="SSF88946">
    <property type="entry name" value="Sigma2 domain of RNA polymerase sigma factors"/>
    <property type="match status" value="1"/>
</dbReference>
<organism evidence="8 9">
    <name type="scientific">Clostridium colicanis DSM 13634</name>
    <dbReference type="NCBI Taxonomy" id="1121305"/>
    <lineage>
        <taxon>Bacteria</taxon>
        <taxon>Bacillati</taxon>
        <taxon>Bacillota</taxon>
        <taxon>Clostridia</taxon>
        <taxon>Eubacteriales</taxon>
        <taxon>Clostridiaceae</taxon>
        <taxon>Clostridium</taxon>
    </lineage>
</organism>
<evidence type="ECO:0000256" key="5">
    <source>
        <dbReference type="ARBA" id="ARBA00023163"/>
    </source>
</evidence>
<accession>A0A151AM65</accession>
<keyword evidence="3" id="KW-0731">Sigma factor</keyword>
<dbReference type="InterPro" id="IPR013249">
    <property type="entry name" value="RNA_pol_sigma70_r4_t2"/>
</dbReference>
<comment type="similarity">
    <text evidence="1">Belongs to the sigma-70 factor family. ECF subfamily.</text>
</comment>
<dbReference type="InterPro" id="IPR013324">
    <property type="entry name" value="RNA_pol_sigma_r3/r4-like"/>
</dbReference>
<dbReference type="Pfam" id="PF04542">
    <property type="entry name" value="Sigma70_r2"/>
    <property type="match status" value="1"/>
</dbReference>
<keyword evidence="4" id="KW-0238">DNA-binding</keyword>
<evidence type="ECO:0000313" key="8">
    <source>
        <dbReference type="EMBL" id="KYH28497.1"/>
    </source>
</evidence>
<dbReference type="NCBIfam" id="TIGR02937">
    <property type="entry name" value="sigma70-ECF"/>
    <property type="match status" value="1"/>
</dbReference>
<dbReference type="Pfam" id="PF08281">
    <property type="entry name" value="Sigma70_r4_2"/>
    <property type="match status" value="1"/>
</dbReference>
<dbReference type="STRING" id="1121305.CLCOL_19890"/>
<evidence type="ECO:0000259" key="6">
    <source>
        <dbReference type="Pfam" id="PF04542"/>
    </source>
</evidence>
<dbReference type="PANTHER" id="PTHR43133:SF8">
    <property type="entry name" value="RNA POLYMERASE SIGMA FACTOR HI_1459-RELATED"/>
    <property type="match status" value="1"/>
</dbReference>
<evidence type="ECO:0000256" key="4">
    <source>
        <dbReference type="ARBA" id="ARBA00023125"/>
    </source>
</evidence>
<name>A0A151AM65_9CLOT</name>
<evidence type="ECO:0000259" key="7">
    <source>
        <dbReference type="Pfam" id="PF08281"/>
    </source>
</evidence>
<sequence>MSTSREDADMEEEGGLIRKIQANGNKKAADKLIRKYYDEIYVYVFRQTSEKHIAMDLTQNIFIAMLRSIVNYDGKQASFRTWLYRIATNKIIDYYRSQAKEKNHVLSIEEIDIPDEIEFTRQLEIKALLSKVKKYINSLEMTLQQIFRLKFFGDYTFSQIADLLGLPESTVKSKYYRLLKLLREEFKDEY</sequence>
<dbReference type="InterPro" id="IPR039425">
    <property type="entry name" value="RNA_pol_sigma-70-like"/>
</dbReference>
<gene>
    <name evidence="8" type="primary">sigE_2</name>
    <name evidence="8" type="ORF">CLCOL_19890</name>
</gene>
<evidence type="ECO:0000256" key="1">
    <source>
        <dbReference type="ARBA" id="ARBA00010641"/>
    </source>
</evidence>
<dbReference type="Gene3D" id="1.10.1740.10">
    <property type="match status" value="1"/>
</dbReference>
<dbReference type="GO" id="GO:0016987">
    <property type="term" value="F:sigma factor activity"/>
    <property type="evidence" value="ECO:0007669"/>
    <property type="project" value="UniProtKB-KW"/>
</dbReference>
<dbReference type="PATRIC" id="fig|1121305.3.peg.1992"/>
<dbReference type="PANTHER" id="PTHR43133">
    <property type="entry name" value="RNA POLYMERASE ECF-TYPE SIGMA FACTO"/>
    <property type="match status" value="1"/>
</dbReference>
<evidence type="ECO:0000313" key="9">
    <source>
        <dbReference type="Proteomes" id="UP000075374"/>
    </source>
</evidence>
<reference evidence="8 9" key="1">
    <citation type="submission" date="2016-02" db="EMBL/GenBank/DDBJ databases">
        <title>Genome sequence of Clostridium colicanis DSM 13634.</title>
        <authorList>
            <person name="Poehlein A."/>
            <person name="Daniel R."/>
        </authorList>
    </citation>
    <scope>NUCLEOTIDE SEQUENCE [LARGE SCALE GENOMIC DNA]</scope>
    <source>
        <strain evidence="8 9">DSM 13634</strain>
    </source>
</reference>
<feature type="domain" description="RNA polymerase sigma factor 70 region 4 type 2" evidence="7">
    <location>
        <begin position="132"/>
        <end position="182"/>
    </location>
</feature>
<dbReference type="Proteomes" id="UP000075374">
    <property type="component" value="Unassembled WGS sequence"/>
</dbReference>
<dbReference type="GO" id="GO:0006352">
    <property type="term" value="P:DNA-templated transcription initiation"/>
    <property type="evidence" value="ECO:0007669"/>
    <property type="project" value="InterPro"/>
</dbReference>
<keyword evidence="5" id="KW-0804">Transcription</keyword>
<dbReference type="InterPro" id="IPR014284">
    <property type="entry name" value="RNA_pol_sigma-70_dom"/>
</dbReference>
<dbReference type="Gene3D" id="1.10.10.10">
    <property type="entry name" value="Winged helix-like DNA-binding domain superfamily/Winged helix DNA-binding domain"/>
    <property type="match status" value="1"/>
</dbReference>
<proteinExistence type="inferred from homology"/>
<dbReference type="SUPFAM" id="SSF88659">
    <property type="entry name" value="Sigma3 and sigma4 domains of RNA polymerase sigma factors"/>
    <property type="match status" value="1"/>
</dbReference>
<evidence type="ECO:0000256" key="2">
    <source>
        <dbReference type="ARBA" id="ARBA00023015"/>
    </source>
</evidence>
<dbReference type="InterPro" id="IPR007627">
    <property type="entry name" value="RNA_pol_sigma70_r2"/>
</dbReference>
<dbReference type="InterPro" id="IPR013325">
    <property type="entry name" value="RNA_pol_sigma_r2"/>
</dbReference>
<dbReference type="InterPro" id="IPR036388">
    <property type="entry name" value="WH-like_DNA-bd_sf"/>
</dbReference>
<feature type="domain" description="RNA polymerase sigma-70 region 2" evidence="6">
    <location>
        <begin position="32"/>
        <end position="100"/>
    </location>
</feature>
<dbReference type="GO" id="GO:0003677">
    <property type="term" value="F:DNA binding"/>
    <property type="evidence" value="ECO:0007669"/>
    <property type="project" value="UniProtKB-KW"/>
</dbReference>
<keyword evidence="9" id="KW-1185">Reference proteome</keyword>
<protein>
    <submittedName>
        <fullName evidence="8">ECF RNA polymerase sigma factor SigE</fullName>
    </submittedName>
</protein>
<keyword evidence="2" id="KW-0805">Transcription regulation</keyword>
<dbReference type="AlphaFoldDB" id="A0A151AM65"/>
<dbReference type="CDD" id="cd06171">
    <property type="entry name" value="Sigma70_r4"/>
    <property type="match status" value="1"/>
</dbReference>
<comment type="caution">
    <text evidence="8">The sequence shown here is derived from an EMBL/GenBank/DDBJ whole genome shotgun (WGS) entry which is preliminary data.</text>
</comment>
<dbReference type="EMBL" id="LTBB01000010">
    <property type="protein sequence ID" value="KYH28497.1"/>
    <property type="molecule type" value="Genomic_DNA"/>
</dbReference>
<evidence type="ECO:0000256" key="3">
    <source>
        <dbReference type="ARBA" id="ARBA00023082"/>
    </source>
</evidence>